<feature type="compositionally biased region" description="Polar residues" evidence="12">
    <location>
        <begin position="310"/>
        <end position="327"/>
    </location>
</feature>
<keyword evidence="10" id="KW-0539">Nucleus</keyword>
<feature type="compositionally biased region" description="Basic and acidic residues" evidence="12">
    <location>
        <begin position="1310"/>
        <end position="1320"/>
    </location>
</feature>
<name>A0A914CN69_9BILA</name>
<keyword evidence="8" id="KW-0156">Chromatin regulator</keyword>
<evidence type="ECO:0000256" key="2">
    <source>
        <dbReference type="ARBA" id="ARBA00010107"/>
    </source>
</evidence>
<evidence type="ECO:0000259" key="13">
    <source>
        <dbReference type="PROSITE" id="PS51726"/>
    </source>
</evidence>
<feature type="region of interest" description="Disordered" evidence="12">
    <location>
        <begin position="1655"/>
        <end position="1707"/>
    </location>
</feature>
<feature type="compositionally biased region" description="Polar residues" evidence="12">
    <location>
        <begin position="1013"/>
        <end position="1024"/>
    </location>
</feature>
<evidence type="ECO:0000256" key="4">
    <source>
        <dbReference type="ARBA" id="ARBA00022679"/>
    </source>
</evidence>
<feature type="region of interest" description="Disordered" evidence="12">
    <location>
        <begin position="203"/>
        <end position="243"/>
    </location>
</feature>
<dbReference type="GO" id="GO:0006357">
    <property type="term" value="P:regulation of transcription by RNA polymerase II"/>
    <property type="evidence" value="ECO:0007669"/>
    <property type="project" value="TreeGrafter"/>
</dbReference>
<evidence type="ECO:0000256" key="6">
    <source>
        <dbReference type="ARBA" id="ARBA00022771"/>
    </source>
</evidence>
<dbReference type="SUPFAM" id="SSF55729">
    <property type="entry name" value="Acyl-CoA N-acyltransferases (Nat)"/>
    <property type="match status" value="1"/>
</dbReference>
<dbReference type="GO" id="GO:0008270">
    <property type="term" value="F:zinc ion binding"/>
    <property type="evidence" value="ECO:0007669"/>
    <property type="project" value="UniProtKB-KW"/>
</dbReference>
<dbReference type="InterPro" id="IPR040706">
    <property type="entry name" value="Zf-MYST"/>
</dbReference>
<keyword evidence="14" id="KW-1185">Reference proteome</keyword>
<keyword evidence="6" id="KW-0863">Zinc-finger</keyword>
<dbReference type="Pfam" id="PF01853">
    <property type="entry name" value="MOZ_SAS"/>
    <property type="match status" value="1"/>
</dbReference>
<feature type="compositionally biased region" description="Basic residues" evidence="12">
    <location>
        <begin position="1136"/>
        <end position="1161"/>
    </location>
</feature>
<comment type="subcellular location">
    <subcellularLocation>
        <location evidence="1">Nucleus</location>
    </subcellularLocation>
</comment>
<feature type="compositionally biased region" description="Basic and acidic residues" evidence="12">
    <location>
        <begin position="920"/>
        <end position="933"/>
    </location>
</feature>
<comment type="similarity">
    <text evidence="2">Belongs to the MYST (SAS/MOZ) family.</text>
</comment>
<feature type="compositionally biased region" description="Basic and acidic residues" evidence="12">
    <location>
        <begin position="385"/>
        <end position="407"/>
    </location>
</feature>
<evidence type="ECO:0000256" key="3">
    <source>
        <dbReference type="ARBA" id="ARBA00013184"/>
    </source>
</evidence>
<feature type="compositionally biased region" description="Basic and acidic residues" evidence="12">
    <location>
        <begin position="1668"/>
        <end position="1679"/>
    </location>
</feature>
<feature type="compositionally biased region" description="Low complexity" evidence="12">
    <location>
        <begin position="1115"/>
        <end position="1130"/>
    </location>
</feature>
<organism evidence="14 15">
    <name type="scientific">Acrobeloides nanus</name>
    <dbReference type="NCBI Taxonomy" id="290746"/>
    <lineage>
        <taxon>Eukaryota</taxon>
        <taxon>Metazoa</taxon>
        <taxon>Ecdysozoa</taxon>
        <taxon>Nematoda</taxon>
        <taxon>Chromadorea</taxon>
        <taxon>Rhabditida</taxon>
        <taxon>Tylenchina</taxon>
        <taxon>Cephalobomorpha</taxon>
        <taxon>Cephaloboidea</taxon>
        <taxon>Cephalobidae</taxon>
        <taxon>Acrobeloides</taxon>
    </lineage>
</organism>
<feature type="compositionally biased region" description="Low complexity" evidence="12">
    <location>
        <begin position="1201"/>
        <end position="1215"/>
    </location>
</feature>
<feature type="compositionally biased region" description="Low complexity" evidence="12">
    <location>
        <begin position="1568"/>
        <end position="1583"/>
    </location>
</feature>
<feature type="compositionally biased region" description="Polar residues" evidence="12">
    <location>
        <begin position="409"/>
        <end position="426"/>
    </location>
</feature>
<protein>
    <recommendedName>
        <fullName evidence="3">histone acetyltransferase</fullName>
        <ecNumber evidence="3">2.3.1.48</ecNumber>
    </recommendedName>
</protein>
<dbReference type="FunFam" id="3.30.60.60:FF:000001">
    <property type="entry name" value="Histone acetyltransferase"/>
    <property type="match status" value="1"/>
</dbReference>
<feature type="region of interest" description="Disordered" evidence="12">
    <location>
        <begin position="303"/>
        <end position="333"/>
    </location>
</feature>
<evidence type="ECO:0000256" key="8">
    <source>
        <dbReference type="ARBA" id="ARBA00022853"/>
    </source>
</evidence>
<feature type="compositionally biased region" description="Low complexity" evidence="12">
    <location>
        <begin position="1169"/>
        <end position="1178"/>
    </location>
</feature>
<sequence length="1856" mass="208454">MREKNQVIKKKKNDATNEILGVIKALISELAQTTEHNILNRLARIKKVRPEAVKPYFEIAKEKGNIVAIYDKDSTEPVYRDANKLKNKRHINLKNKPDLSEEVVKIIEELGGSNSLNAKTIQEIIGHIHTTYSYNEEDKNSLNRLIEKTIAKLEKNKRIKLFNDATNNEPKYFLTPSISCEDCGICIPSTSKAKNVRICEDCDNKESDSSESSEDDKQNPKLKRKKRMSEMSQGTIESGRSSEIKGLQDSLSQFFKPLGERRPRTKVASADMINAHEEVNEQETIDVTKPIQILVNDSNFTQKTKHSTEAHSGSSTSAKSLGVSTPSPHCRATEGLIDSLSSYFSAKSERRRTHEKGEYLQLNKGMAPKRQSDESIKGSSVEPSLKNEKINEKLPKIEDNGDERKESLYTGSTNGSMNGDFQNGISDTEMPRSVTPANKRARASTSKTLQTPEVPRLRHDSIDEIKERIIKRRKVGKGAAMKSASLIKRATRQQTRQFGRKPSETTSVLKSRLKKVPASTTVIPASNMAAPTTIKYQITSPVLPSVRISPQKNIPTYEAQEIEETWKIPKEDEDMFNQARAQVQKQLHTSTKEMMENIETRPHPPKIRFGRFEIDTWYSAPYPQEYACLPLLYVCEFCLKYMKSEDIERRHFEKCKYRYPPGNEIYRKDNLSVFEVDGNLARIYCQNLCLLAKLFIDHKTLYYDIEPFLFYVLTVNDNYGCHFIGYFSKEKYSSQKYNLSCIVTLPCYQKQGYGRFLIDFSYLLTRRENMTGTPERPLSDLGKISYNSYWRTAIFEYLYKVLSPMKNLQTKLSLDDISEGTGISIHDVVGVLIKYNMLALRGIDVTLQINWNVINDHWHHAKKNKSRVWLDEGKLNWNPKIYTPSKENIMRSPTSTRFSLDDSIISPSSDKKKQISQGSSEKKQKTPKKEPLSARKSTSNKRKQTKNDEVFDAKKETPKRGSGWKKGVSKKKIPEKAAQPKIEEEKAEKRHIQSDATNFFESSDDDSVEILPRNQTRCKPGQSNTRRKSSSDDDDFDDVKPQKGRRTRNEKSGTMGTSSSRTARPERNTKGSKSDGKTTRSSFTASKNVPMGKKPRSTTKTKEDKGSENKRMRKSFISSESSSDDSFSSDYESDRKRRRSISNKTVRRKAPKTKSPKRVLQSKKESRQSSISSSISSIVEPIELNKPKFSTLKEDEGDIESVASSVISTSTASTINKPRFIPKRKKTKEEKSQDHTLKADTEDEHHDTTLKHLSRHTSEELEDECSQCSSSSSPQPLGDRVTPKLRAEPDTINIGGEPDTINIGGEPDSENSREALHNKETLALQESSEIPVLTTQKDQPAMITTQDSSISTKSFDIQPATAPYRQEPVFESITPVEELVYNAPANVAPSLQQEVSIGHIDKTMPQIALPQIQVMAYENDGTWTNKDLEKNVKESVSNKPSLEPETTGEMPQLSCVANDGPSMDESDDDAPPRLTPIHIEHVPTPQTSSSNQNELVFKDDICPRISPAAIHSEPVFPTSLDNQSIEQPPKTDNLQVSNINRRLSAETSDTSFNISVSLTSPIQDKRPSSLNTSQISSSSKTSLTEIPLNTPLKELCSPPKLIAEVDAYKPPSKKKKVKPETKEKISFRPVSETNVPKNDIISGRTSAFQPLHPPVALNPAISNPILVEKPKPIEPEKKEAKKSKSKSKKEKPTLPTPQRSNSAGAFPTVNPAVPTLMPNMQQYFMGNTAFPYAQHHPYYTATPNATTFTPPPHPTSYSSGSMTASANTMQFYPNWPTAANTFAQYQQTAQNASGSKMPPLAAMTGYYPNGAPMTQAEMAAWQQNPFGSRNASAAAAAAASNQWLYGQGYQYNPYNV</sequence>
<feature type="region of interest" description="Disordered" evidence="12">
    <location>
        <begin position="884"/>
        <end position="1332"/>
    </location>
</feature>
<feature type="active site" description="Proton donor/acceptor" evidence="11">
    <location>
        <position position="775"/>
    </location>
</feature>
<dbReference type="GO" id="GO:0003712">
    <property type="term" value="F:transcription coregulator activity"/>
    <property type="evidence" value="ECO:0007669"/>
    <property type="project" value="TreeGrafter"/>
</dbReference>
<feature type="compositionally biased region" description="Basic and acidic residues" evidence="12">
    <location>
        <begin position="981"/>
        <end position="993"/>
    </location>
</feature>
<evidence type="ECO:0000256" key="11">
    <source>
        <dbReference type="PIRSR" id="PIRSR602717-51"/>
    </source>
</evidence>
<feature type="compositionally biased region" description="Basic residues" evidence="12">
    <location>
        <begin position="1680"/>
        <end position="1689"/>
    </location>
</feature>
<feature type="region of interest" description="Disordered" evidence="12">
    <location>
        <begin position="1433"/>
        <end position="1452"/>
    </location>
</feature>
<dbReference type="PANTHER" id="PTHR10615:SF217">
    <property type="entry name" value="HISTONE ACETYLTRANSFERASE"/>
    <property type="match status" value="1"/>
</dbReference>
<feature type="compositionally biased region" description="Basic and acidic residues" evidence="12">
    <location>
        <begin position="1227"/>
        <end position="1250"/>
    </location>
</feature>
<keyword evidence="4" id="KW-0808">Transferase</keyword>
<dbReference type="FunFam" id="3.40.630.30:FF:000001">
    <property type="entry name" value="Histone acetyltransferase"/>
    <property type="match status" value="1"/>
</dbReference>
<evidence type="ECO:0000256" key="12">
    <source>
        <dbReference type="SAM" id="MobiDB-lite"/>
    </source>
</evidence>
<feature type="compositionally biased region" description="Polar residues" evidence="12">
    <location>
        <begin position="230"/>
        <end position="241"/>
    </location>
</feature>
<dbReference type="GO" id="GO:0003682">
    <property type="term" value="F:chromatin binding"/>
    <property type="evidence" value="ECO:0007669"/>
    <property type="project" value="TreeGrafter"/>
</dbReference>
<evidence type="ECO:0000256" key="5">
    <source>
        <dbReference type="ARBA" id="ARBA00022723"/>
    </source>
</evidence>
<dbReference type="GO" id="GO:0010484">
    <property type="term" value="F:histone H3 acetyltransferase activity"/>
    <property type="evidence" value="ECO:0007669"/>
    <property type="project" value="TreeGrafter"/>
</dbReference>
<feature type="compositionally biased region" description="Polar residues" evidence="12">
    <location>
        <begin position="1052"/>
        <end position="1062"/>
    </location>
</feature>
<dbReference type="PROSITE" id="PS51726">
    <property type="entry name" value="MYST_HAT"/>
    <property type="match status" value="1"/>
</dbReference>
<evidence type="ECO:0000313" key="15">
    <source>
        <dbReference type="WBParaSite" id="ACRNAN_scaffold1267.g11839.t1"/>
    </source>
</evidence>
<keyword evidence="5" id="KW-0479">Metal-binding</keyword>
<keyword evidence="7" id="KW-0862">Zinc</keyword>
<feature type="compositionally biased region" description="Basic and acidic residues" evidence="12">
    <location>
        <begin position="1183"/>
        <end position="1194"/>
    </location>
</feature>
<feature type="compositionally biased region" description="Low complexity" evidence="12">
    <location>
        <begin position="1266"/>
        <end position="1277"/>
    </location>
</feature>
<feature type="region of interest" description="Disordered" evidence="12">
    <location>
        <begin position="1561"/>
        <end position="1583"/>
    </location>
</feature>
<dbReference type="Gene3D" id="3.40.630.30">
    <property type="match status" value="1"/>
</dbReference>
<evidence type="ECO:0000256" key="1">
    <source>
        <dbReference type="ARBA" id="ARBA00004123"/>
    </source>
</evidence>
<dbReference type="InterPro" id="IPR016181">
    <property type="entry name" value="Acyl_CoA_acyltransferase"/>
</dbReference>
<feature type="compositionally biased region" description="Basic and acidic residues" evidence="12">
    <location>
        <begin position="945"/>
        <end position="959"/>
    </location>
</feature>
<evidence type="ECO:0000313" key="14">
    <source>
        <dbReference type="Proteomes" id="UP000887540"/>
    </source>
</evidence>
<proteinExistence type="inferred from homology"/>
<keyword evidence="9" id="KW-0007">Acetylation</keyword>
<dbReference type="GO" id="GO:0070776">
    <property type="term" value="C:MOZ/MORF histone acetyltransferase complex"/>
    <property type="evidence" value="ECO:0007669"/>
    <property type="project" value="TreeGrafter"/>
</dbReference>
<dbReference type="Gene3D" id="1.10.10.10">
    <property type="entry name" value="Winged helix-like DNA-binding domain superfamily/Winged helix DNA-binding domain"/>
    <property type="match status" value="1"/>
</dbReference>
<dbReference type="EC" id="2.3.1.48" evidence="3"/>
<accession>A0A914CN69</accession>
<evidence type="ECO:0000256" key="10">
    <source>
        <dbReference type="ARBA" id="ARBA00023242"/>
    </source>
</evidence>
<dbReference type="Pfam" id="PF17772">
    <property type="entry name" value="zf-MYST"/>
    <property type="match status" value="1"/>
</dbReference>
<dbReference type="PANTHER" id="PTHR10615">
    <property type="entry name" value="HISTONE ACETYLTRANSFERASE"/>
    <property type="match status" value="1"/>
</dbReference>
<dbReference type="GO" id="GO:0005634">
    <property type="term" value="C:nucleus"/>
    <property type="evidence" value="ECO:0007669"/>
    <property type="project" value="UniProtKB-SubCell"/>
</dbReference>
<evidence type="ECO:0000256" key="7">
    <source>
        <dbReference type="ARBA" id="ARBA00022833"/>
    </source>
</evidence>
<dbReference type="Gene3D" id="3.30.60.60">
    <property type="entry name" value="N-acetyl transferase-like"/>
    <property type="match status" value="1"/>
</dbReference>
<dbReference type="GO" id="GO:0040029">
    <property type="term" value="P:epigenetic regulation of gene expression"/>
    <property type="evidence" value="ECO:0007669"/>
    <property type="project" value="UniProtKB-ARBA"/>
</dbReference>
<feature type="compositionally biased region" description="Basic and acidic residues" evidence="12">
    <location>
        <begin position="1063"/>
        <end position="1078"/>
    </location>
</feature>
<dbReference type="WBParaSite" id="ACRNAN_scaffold1267.g11839.t1">
    <property type="protein sequence ID" value="ACRNAN_scaffold1267.g11839.t1"/>
    <property type="gene ID" value="ACRNAN_scaffold1267.g11839"/>
</dbReference>
<feature type="domain" description="MYST-type HAT" evidence="13">
    <location>
        <begin position="599"/>
        <end position="879"/>
    </location>
</feature>
<dbReference type="InterPro" id="IPR036388">
    <property type="entry name" value="WH-like_DNA-bd_sf"/>
</dbReference>
<feature type="compositionally biased region" description="Basic and acidic residues" evidence="12">
    <location>
        <begin position="1100"/>
        <end position="1110"/>
    </location>
</feature>
<feature type="region of interest" description="Disordered" evidence="12">
    <location>
        <begin position="345"/>
        <end position="454"/>
    </location>
</feature>
<dbReference type="Proteomes" id="UP000887540">
    <property type="component" value="Unplaced"/>
</dbReference>
<reference evidence="15" key="1">
    <citation type="submission" date="2022-11" db="UniProtKB">
        <authorList>
            <consortium name="WormBaseParasite"/>
        </authorList>
    </citation>
    <scope>IDENTIFICATION</scope>
</reference>
<evidence type="ECO:0000256" key="9">
    <source>
        <dbReference type="ARBA" id="ARBA00022990"/>
    </source>
</evidence>
<dbReference type="InterPro" id="IPR002717">
    <property type="entry name" value="HAT_MYST-type"/>
</dbReference>
<dbReference type="InterPro" id="IPR050603">
    <property type="entry name" value="MYST_HAT"/>
</dbReference>